<evidence type="ECO:0000313" key="2">
    <source>
        <dbReference type="Proteomes" id="UP000515960"/>
    </source>
</evidence>
<keyword evidence="2" id="KW-1185">Reference proteome</keyword>
<gene>
    <name evidence="1" type="ORF">H8790_03710</name>
</gene>
<dbReference type="RefSeq" id="WP_187333617.1">
    <property type="nucleotide sequence ID" value="NZ_CP060490.1"/>
</dbReference>
<dbReference type="AlphaFoldDB" id="A0A7G9B6G4"/>
<evidence type="ECO:0008006" key="3">
    <source>
        <dbReference type="Google" id="ProtNLM"/>
    </source>
</evidence>
<protein>
    <recommendedName>
        <fullName evidence="3">Transcription initiation factor TFIIIB</fullName>
    </recommendedName>
</protein>
<proteinExistence type="predicted"/>
<accession>A0A7G9B6G4</accession>
<evidence type="ECO:0000313" key="1">
    <source>
        <dbReference type="EMBL" id="QNL45145.1"/>
    </source>
</evidence>
<dbReference type="EMBL" id="CP060490">
    <property type="protein sequence ID" value="QNL45145.1"/>
    <property type="molecule type" value="Genomic_DNA"/>
</dbReference>
<organism evidence="1 2">
    <name type="scientific">Oscillibacter hominis</name>
    <dbReference type="NCBI Taxonomy" id="2763056"/>
    <lineage>
        <taxon>Bacteria</taxon>
        <taxon>Bacillati</taxon>
        <taxon>Bacillota</taxon>
        <taxon>Clostridia</taxon>
        <taxon>Eubacteriales</taxon>
        <taxon>Oscillospiraceae</taxon>
        <taxon>Oscillibacter</taxon>
    </lineage>
</organism>
<sequence length="67" mass="7815">MNHQIPVKQCRYCGGEDIRVGWQHDEALVTFKKHGWMGNRLRLYICGRCGAILYQCVAEPHKFPQVK</sequence>
<dbReference type="KEGG" id="ohi:H8790_03710"/>
<dbReference type="Proteomes" id="UP000515960">
    <property type="component" value="Chromosome"/>
</dbReference>
<name>A0A7G9B6G4_9FIRM</name>
<reference evidence="1 2" key="1">
    <citation type="submission" date="2020-08" db="EMBL/GenBank/DDBJ databases">
        <authorList>
            <person name="Liu C."/>
            <person name="Sun Q."/>
        </authorList>
    </citation>
    <scope>NUCLEOTIDE SEQUENCE [LARGE SCALE GENOMIC DNA]</scope>
    <source>
        <strain evidence="1 2">NSJ-62</strain>
    </source>
</reference>